<organism evidence="7 8">
    <name type="scientific">Zavarzinia aquatilis</name>
    <dbReference type="NCBI Taxonomy" id="2211142"/>
    <lineage>
        <taxon>Bacteria</taxon>
        <taxon>Pseudomonadati</taxon>
        <taxon>Pseudomonadota</taxon>
        <taxon>Alphaproteobacteria</taxon>
        <taxon>Rhodospirillales</taxon>
        <taxon>Zavarziniaceae</taxon>
        <taxon>Zavarzinia</taxon>
    </lineage>
</organism>
<name>A0A317E4U6_9PROT</name>
<dbReference type="GO" id="GO:0015171">
    <property type="term" value="F:amino acid transmembrane transporter activity"/>
    <property type="evidence" value="ECO:0007669"/>
    <property type="project" value="TreeGrafter"/>
</dbReference>
<feature type="transmembrane region" description="Helical" evidence="6">
    <location>
        <begin position="180"/>
        <end position="202"/>
    </location>
</feature>
<dbReference type="InterPro" id="IPR001123">
    <property type="entry name" value="LeuE-type"/>
</dbReference>
<dbReference type="GO" id="GO:0005886">
    <property type="term" value="C:plasma membrane"/>
    <property type="evidence" value="ECO:0007669"/>
    <property type="project" value="UniProtKB-SubCell"/>
</dbReference>
<keyword evidence="2" id="KW-1003">Cell membrane</keyword>
<protein>
    <submittedName>
        <fullName evidence="7">Amino acid transporter</fullName>
    </submittedName>
</protein>
<feature type="transmembrane region" description="Helical" evidence="6">
    <location>
        <begin position="148"/>
        <end position="168"/>
    </location>
</feature>
<keyword evidence="4 6" id="KW-1133">Transmembrane helix</keyword>
<dbReference type="EMBL" id="QGLE01000008">
    <property type="protein sequence ID" value="PWR21196.1"/>
    <property type="molecule type" value="Genomic_DNA"/>
</dbReference>
<dbReference type="PANTHER" id="PTHR30086:SF20">
    <property type="entry name" value="ARGININE EXPORTER PROTEIN ARGO-RELATED"/>
    <property type="match status" value="1"/>
</dbReference>
<keyword evidence="8" id="KW-1185">Reference proteome</keyword>
<evidence type="ECO:0000256" key="6">
    <source>
        <dbReference type="SAM" id="Phobius"/>
    </source>
</evidence>
<dbReference type="RefSeq" id="WP_109906874.1">
    <property type="nucleotide sequence ID" value="NZ_QGLE01000008.1"/>
</dbReference>
<dbReference type="Proteomes" id="UP000245461">
    <property type="component" value="Unassembled WGS sequence"/>
</dbReference>
<evidence type="ECO:0000256" key="1">
    <source>
        <dbReference type="ARBA" id="ARBA00004651"/>
    </source>
</evidence>
<sequence>MSETLLPAGQGFLLGASLIVAIGAQNAYVLRLGLMRRHVFAISTLCFLSDAVLIAAGVAGLGTIIQSLPALLFWISLAGAGFLAVYGFIAFRRALRPAALQASGGEAGSLGTVLATGAALTFLNPHVYLDTVVLLGSLSARFEGEGRIAYGLGAAFASCVWFYGLGFGSRLLAPVFARPMAWRVLDSVIALVMWSIAAGLVLSA</sequence>
<keyword evidence="5 6" id="KW-0472">Membrane</keyword>
<feature type="transmembrane region" description="Helical" evidence="6">
    <location>
        <begin position="12"/>
        <end position="30"/>
    </location>
</feature>
<dbReference type="OrthoDB" id="5638726at2"/>
<evidence type="ECO:0000256" key="5">
    <source>
        <dbReference type="ARBA" id="ARBA00023136"/>
    </source>
</evidence>
<reference evidence="7 8" key="1">
    <citation type="submission" date="2018-05" db="EMBL/GenBank/DDBJ databases">
        <title>Zavarzinia sp. HR-AS.</title>
        <authorList>
            <person name="Lee Y."/>
            <person name="Jeon C.O."/>
        </authorList>
    </citation>
    <scope>NUCLEOTIDE SEQUENCE [LARGE SCALE GENOMIC DNA]</scope>
    <source>
        <strain evidence="7 8">HR-AS</strain>
    </source>
</reference>
<keyword evidence="3 6" id="KW-0812">Transmembrane</keyword>
<evidence type="ECO:0000256" key="3">
    <source>
        <dbReference type="ARBA" id="ARBA00022692"/>
    </source>
</evidence>
<evidence type="ECO:0000256" key="4">
    <source>
        <dbReference type="ARBA" id="ARBA00022989"/>
    </source>
</evidence>
<accession>A0A317E4U6</accession>
<gene>
    <name evidence="7" type="ORF">DKG74_14415</name>
</gene>
<evidence type="ECO:0000256" key="2">
    <source>
        <dbReference type="ARBA" id="ARBA00022475"/>
    </source>
</evidence>
<comment type="subcellular location">
    <subcellularLocation>
        <location evidence="1">Cell membrane</location>
        <topology evidence="1">Multi-pass membrane protein</topology>
    </subcellularLocation>
</comment>
<dbReference type="AlphaFoldDB" id="A0A317E4U6"/>
<evidence type="ECO:0000313" key="7">
    <source>
        <dbReference type="EMBL" id="PWR21196.1"/>
    </source>
</evidence>
<proteinExistence type="predicted"/>
<feature type="transmembrane region" description="Helical" evidence="6">
    <location>
        <begin position="71"/>
        <end position="95"/>
    </location>
</feature>
<comment type="caution">
    <text evidence="7">The sequence shown here is derived from an EMBL/GenBank/DDBJ whole genome shotgun (WGS) entry which is preliminary data.</text>
</comment>
<dbReference type="PANTHER" id="PTHR30086">
    <property type="entry name" value="ARGININE EXPORTER PROTEIN ARGO"/>
    <property type="match status" value="1"/>
</dbReference>
<feature type="transmembrane region" description="Helical" evidence="6">
    <location>
        <begin position="42"/>
        <end position="65"/>
    </location>
</feature>
<dbReference type="Pfam" id="PF01810">
    <property type="entry name" value="LysE"/>
    <property type="match status" value="1"/>
</dbReference>
<evidence type="ECO:0000313" key="8">
    <source>
        <dbReference type="Proteomes" id="UP000245461"/>
    </source>
</evidence>